<accession>A0A934VRR8</accession>
<dbReference type="EMBL" id="JAENIJ010000022">
    <property type="protein sequence ID" value="MBK1883506.1"/>
    <property type="molecule type" value="Genomic_DNA"/>
</dbReference>
<keyword evidence="3" id="KW-1185">Reference proteome</keyword>
<evidence type="ECO:0000256" key="1">
    <source>
        <dbReference type="SAM" id="MobiDB-lite"/>
    </source>
</evidence>
<organism evidence="2 3">
    <name type="scientific">Luteolibacter pohnpeiensis</name>
    <dbReference type="NCBI Taxonomy" id="454153"/>
    <lineage>
        <taxon>Bacteria</taxon>
        <taxon>Pseudomonadati</taxon>
        <taxon>Verrucomicrobiota</taxon>
        <taxon>Verrucomicrobiia</taxon>
        <taxon>Verrucomicrobiales</taxon>
        <taxon>Verrucomicrobiaceae</taxon>
        <taxon>Luteolibacter</taxon>
    </lineage>
</organism>
<name>A0A934VRR8_9BACT</name>
<dbReference type="AlphaFoldDB" id="A0A934VRR8"/>
<reference evidence="2" key="1">
    <citation type="submission" date="2021-01" db="EMBL/GenBank/DDBJ databases">
        <title>Modified the classification status of verrucomicrobia.</title>
        <authorList>
            <person name="Feng X."/>
        </authorList>
    </citation>
    <scope>NUCLEOTIDE SEQUENCE</scope>
    <source>
        <strain evidence="2">KCTC 22041</strain>
    </source>
</reference>
<feature type="compositionally biased region" description="Polar residues" evidence="1">
    <location>
        <begin position="42"/>
        <end position="62"/>
    </location>
</feature>
<feature type="region of interest" description="Disordered" evidence="1">
    <location>
        <begin position="39"/>
        <end position="62"/>
    </location>
</feature>
<dbReference type="Proteomes" id="UP000603141">
    <property type="component" value="Unassembled WGS sequence"/>
</dbReference>
<gene>
    <name evidence="2" type="ORF">JIN85_13850</name>
</gene>
<dbReference type="RefSeq" id="WP_200271721.1">
    <property type="nucleotide sequence ID" value="NZ_JAENIJ010000022.1"/>
</dbReference>
<evidence type="ECO:0000313" key="3">
    <source>
        <dbReference type="Proteomes" id="UP000603141"/>
    </source>
</evidence>
<proteinExistence type="predicted"/>
<protein>
    <submittedName>
        <fullName evidence="2">Uncharacterized protein</fullName>
    </submittedName>
</protein>
<sequence length="422" mass="46190">MKPVLFAPPALALIVSSFWIGGLQSKLASAQKEIADLHRSNRPSASISGNDSSRSNRPTAASDWQSIAARNSILDYGFSGTRERTRLIRQINQMSADELFAGYDECQTLDENSTERKFLENTILMALTEKAPERMLERFFSEDLERPSNKLNFLAEALSNLADRDLTTAGNWLDQQIAAGAFDRPTLDGTNSNRSLLESALLSKIIRTDPQAAAARLENIPEQQRTATFWSMSSDIPDAAKLNFVELARQFLPALESVSADPGQRLKNSSTDVVTRMMPGSPSAGGYDEASAYLDQISASPIEREAAVQAMGQARLVALATKQSISATELDAFRCWAATQSPESVDRDTGRTLASLAVSTMKYEDAGKLALHYQNTTGSDEILVNFLSQSASSNHPEQASALAEKISDPQKRNEVLRLINRH</sequence>
<comment type="caution">
    <text evidence="2">The sequence shown here is derived from an EMBL/GenBank/DDBJ whole genome shotgun (WGS) entry which is preliminary data.</text>
</comment>
<evidence type="ECO:0000313" key="2">
    <source>
        <dbReference type="EMBL" id="MBK1883506.1"/>
    </source>
</evidence>